<proteinExistence type="predicted"/>
<dbReference type="EMBL" id="JABXXO010000003">
    <property type="protein sequence ID" value="KAF7783206.1"/>
    <property type="molecule type" value="Genomic_DNA"/>
</dbReference>
<protein>
    <submittedName>
        <fullName evidence="1">Uncharacterized protein</fullName>
    </submittedName>
</protein>
<reference evidence="1 2" key="1">
    <citation type="journal article" name="Sci. Rep.">
        <title>Telomere-to-telomere assembled and centromere annotated genomes of the two main subspecies of the button mushroom Agaricus bisporus reveal especially polymorphic chromosome ends.</title>
        <authorList>
            <person name="Sonnenberg A.S.M."/>
            <person name="Sedaghat-Telgerd N."/>
            <person name="Lavrijssen B."/>
            <person name="Ohm R.A."/>
            <person name="Hendrickx P.M."/>
            <person name="Scholtmeijer K."/>
            <person name="Baars J.J.P."/>
            <person name="van Peer A."/>
        </authorList>
    </citation>
    <scope>NUCLEOTIDE SEQUENCE [LARGE SCALE GENOMIC DNA]</scope>
    <source>
        <strain evidence="1 2">H119_p4</strain>
    </source>
</reference>
<dbReference type="Proteomes" id="UP000629468">
    <property type="component" value="Unassembled WGS sequence"/>
</dbReference>
<dbReference type="AlphaFoldDB" id="A0A8H7F9D1"/>
<comment type="caution">
    <text evidence="1">The sequence shown here is derived from an EMBL/GenBank/DDBJ whole genome shotgun (WGS) entry which is preliminary data.</text>
</comment>
<gene>
    <name evidence="1" type="ORF">Agabi119p4_2582</name>
</gene>
<name>A0A8H7F9D1_AGABI</name>
<sequence length="158" mass="17980">MFSKFIRKFRPSSDSAKPAAHTLPLNYSDYDYDAESLHDGASFATSFGGDSISKQPTLVETPPSKHFQAEMLEDDNMAWGPTKVRKVKPTPPYVQLPSHYLQKASHPAEPESHYVRRAETLESENVAQWSRVPKGRKMKPASQYVERAELLEEDNRAW</sequence>
<organism evidence="1 2">
    <name type="scientific">Agaricus bisporus var. burnettii</name>
    <dbReference type="NCBI Taxonomy" id="192524"/>
    <lineage>
        <taxon>Eukaryota</taxon>
        <taxon>Fungi</taxon>
        <taxon>Dikarya</taxon>
        <taxon>Basidiomycota</taxon>
        <taxon>Agaricomycotina</taxon>
        <taxon>Agaricomycetes</taxon>
        <taxon>Agaricomycetidae</taxon>
        <taxon>Agaricales</taxon>
        <taxon>Agaricineae</taxon>
        <taxon>Agaricaceae</taxon>
        <taxon>Agaricus</taxon>
    </lineage>
</organism>
<evidence type="ECO:0000313" key="2">
    <source>
        <dbReference type="Proteomes" id="UP000629468"/>
    </source>
</evidence>
<accession>A0A8H7F9D1</accession>
<evidence type="ECO:0000313" key="1">
    <source>
        <dbReference type="EMBL" id="KAF7783206.1"/>
    </source>
</evidence>